<organism evidence="2">
    <name type="scientific">marine sediment metagenome</name>
    <dbReference type="NCBI Taxonomy" id="412755"/>
    <lineage>
        <taxon>unclassified sequences</taxon>
        <taxon>metagenomes</taxon>
        <taxon>ecological metagenomes</taxon>
    </lineage>
</organism>
<evidence type="ECO:0000259" key="1">
    <source>
        <dbReference type="PROSITE" id="PS50157"/>
    </source>
</evidence>
<sequence>MICLMAIKSNDLKYAEKLSKNSSRGAISQKLAPRTVGGFSVNACRNALCSSFTLPPILHSVNAGHARGQIKGSSENRSYYCNECGKSSRLKSNTALVEEYARLRTLNRGTDRERCPNEACLSHGVPQSLMPSAYRVHGKTPKGDPRFQCKSCKKTFSIGSPKRRHRETKETGEILRLLVNNVPLRRIMEISGVPADRLYRRIDFLYHQCRDFSARKDRNLRKGFAGRNRVVAFDVQTILANWRHAHRVLNVPVHHAVTVDKQTGYVIAATTDFDPGTDAVDIEREMYQVDDFDLPRAWRLHGRVWAYGEYRDSVLRGVNNLLTEGEKALSGNTFDLPGEGSRVRGDIFQAAHIMMVKKLIGSDYRQLLLCVDGDSGLAHIANMLFANDVMAGKAHVADVRFTKGLRNRRRVTLTNEGEAVRQLDVSAHQKLMDIAGSAYGLETDMTRLVAARLLAKYGAVYSGQRGQDLSSNGYDWKYHRKEEPEQIIRLLTDRGDLSFGDLAILLSRSSMAPVDKYFALVRRRIKAFDRGARPTSGETTWYVNAFYDPRMIEKVATIFRFYYNYMLLESAEGGKPKAERQTPAMKIGTAKGLVYIRDVLSFS</sequence>
<name>A0A0F9U3W3_9ZZZZ</name>
<dbReference type="AlphaFoldDB" id="A0A0F9U3W3"/>
<dbReference type="EMBL" id="LAZR01000149">
    <property type="protein sequence ID" value="KKN86269.1"/>
    <property type="molecule type" value="Genomic_DNA"/>
</dbReference>
<comment type="caution">
    <text evidence="2">The sequence shown here is derived from an EMBL/GenBank/DDBJ whole genome shotgun (WGS) entry which is preliminary data.</text>
</comment>
<reference evidence="2" key="1">
    <citation type="journal article" date="2015" name="Nature">
        <title>Complex archaea that bridge the gap between prokaryotes and eukaryotes.</title>
        <authorList>
            <person name="Spang A."/>
            <person name="Saw J.H."/>
            <person name="Jorgensen S.L."/>
            <person name="Zaremba-Niedzwiedzka K."/>
            <person name="Martijn J."/>
            <person name="Lind A.E."/>
            <person name="van Eijk R."/>
            <person name="Schleper C."/>
            <person name="Guy L."/>
            <person name="Ettema T.J."/>
        </authorList>
    </citation>
    <scope>NUCLEOTIDE SEQUENCE</scope>
</reference>
<gene>
    <name evidence="2" type="ORF">LCGC14_0269680</name>
</gene>
<dbReference type="InterPro" id="IPR013087">
    <property type="entry name" value="Znf_C2H2_type"/>
</dbReference>
<evidence type="ECO:0000313" key="2">
    <source>
        <dbReference type="EMBL" id="KKN86269.1"/>
    </source>
</evidence>
<feature type="domain" description="C2H2-type" evidence="1">
    <location>
        <begin position="147"/>
        <end position="173"/>
    </location>
</feature>
<accession>A0A0F9U3W3</accession>
<proteinExistence type="predicted"/>
<dbReference type="PROSITE" id="PS50157">
    <property type="entry name" value="ZINC_FINGER_C2H2_2"/>
    <property type="match status" value="1"/>
</dbReference>
<protein>
    <recommendedName>
        <fullName evidence="1">C2H2-type domain-containing protein</fullName>
    </recommendedName>
</protein>